<reference evidence="3" key="1">
    <citation type="journal article" date="2017" name="Nat. Commun.">
        <title>The asparagus genome sheds light on the origin and evolution of a young Y chromosome.</title>
        <authorList>
            <person name="Harkess A."/>
            <person name="Zhou J."/>
            <person name="Xu C."/>
            <person name="Bowers J.E."/>
            <person name="Van der Hulst R."/>
            <person name="Ayyampalayam S."/>
            <person name="Mercati F."/>
            <person name="Riccardi P."/>
            <person name="McKain M.R."/>
            <person name="Kakrana A."/>
            <person name="Tang H."/>
            <person name="Ray J."/>
            <person name="Groenendijk J."/>
            <person name="Arikit S."/>
            <person name="Mathioni S.M."/>
            <person name="Nakano M."/>
            <person name="Shan H."/>
            <person name="Telgmann-Rauber A."/>
            <person name="Kanno A."/>
            <person name="Yue Z."/>
            <person name="Chen H."/>
            <person name="Li W."/>
            <person name="Chen Y."/>
            <person name="Xu X."/>
            <person name="Zhang Y."/>
            <person name="Luo S."/>
            <person name="Chen H."/>
            <person name="Gao J."/>
            <person name="Mao Z."/>
            <person name="Pires J.C."/>
            <person name="Luo M."/>
            <person name="Kudrna D."/>
            <person name="Wing R.A."/>
            <person name="Meyers B.C."/>
            <person name="Yi K."/>
            <person name="Kong H."/>
            <person name="Lavrijsen P."/>
            <person name="Sunseri F."/>
            <person name="Falavigna A."/>
            <person name="Ye Y."/>
            <person name="Leebens-Mack J.H."/>
            <person name="Chen G."/>
        </authorList>
    </citation>
    <scope>NUCLEOTIDE SEQUENCE [LARGE SCALE GENOMIC DNA]</scope>
    <source>
        <strain evidence="3">cv. DH0086</strain>
    </source>
</reference>
<name>A0A5P1EZ12_ASPOF</name>
<feature type="compositionally biased region" description="Low complexity" evidence="1">
    <location>
        <begin position="96"/>
        <end position="107"/>
    </location>
</feature>
<gene>
    <name evidence="2" type="ORF">A4U43_C04F650</name>
</gene>
<dbReference type="Gramene" id="ONK70703">
    <property type="protein sequence ID" value="ONK70703"/>
    <property type="gene ID" value="A4U43_C04F650"/>
</dbReference>
<keyword evidence="3" id="KW-1185">Reference proteome</keyword>
<evidence type="ECO:0000313" key="2">
    <source>
        <dbReference type="EMBL" id="ONK70703.1"/>
    </source>
</evidence>
<proteinExistence type="predicted"/>
<evidence type="ECO:0000256" key="1">
    <source>
        <dbReference type="SAM" id="MobiDB-lite"/>
    </source>
</evidence>
<organism evidence="2 3">
    <name type="scientific">Asparagus officinalis</name>
    <name type="common">Garden asparagus</name>
    <dbReference type="NCBI Taxonomy" id="4686"/>
    <lineage>
        <taxon>Eukaryota</taxon>
        <taxon>Viridiplantae</taxon>
        <taxon>Streptophyta</taxon>
        <taxon>Embryophyta</taxon>
        <taxon>Tracheophyta</taxon>
        <taxon>Spermatophyta</taxon>
        <taxon>Magnoliopsida</taxon>
        <taxon>Liliopsida</taxon>
        <taxon>Asparagales</taxon>
        <taxon>Asparagaceae</taxon>
        <taxon>Asparagoideae</taxon>
        <taxon>Asparagus</taxon>
    </lineage>
</organism>
<sequence>MSKELNADYEIGSEMRIAGPLWDRPRAASLCRLRRTLPPSIHRKSPPRPTPRPRCVTPEAKITTGRARRNAKGGHIHAVYEDEEAIHLVLDLCSRSGSPSIGSSASARDAETGGRRRS</sequence>
<feature type="compositionally biased region" description="Basic and acidic residues" evidence="1">
    <location>
        <begin position="108"/>
        <end position="118"/>
    </location>
</feature>
<dbReference type="EMBL" id="CM007384">
    <property type="protein sequence ID" value="ONK70703.1"/>
    <property type="molecule type" value="Genomic_DNA"/>
</dbReference>
<accession>A0A5P1EZ12</accession>
<evidence type="ECO:0000313" key="3">
    <source>
        <dbReference type="Proteomes" id="UP000243459"/>
    </source>
</evidence>
<dbReference type="Proteomes" id="UP000243459">
    <property type="component" value="Chromosome 4"/>
</dbReference>
<feature type="region of interest" description="Disordered" evidence="1">
    <location>
        <begin position="96"/>
        <end position="118"/>
    </location>
</feature>
<feature type="region of interest" description="Disordered" evidence="1">
    <location>
        <begin position="35"/>
        <end position="57"/>
    </location>
</feature>
<dbReference type="AlphaFoldDB" id="A0A5P1EZ12"/>
<protein>
    <submittedName>
        <fullName evidence="2">Uncharacterized protein</fullName>
    </submittedName>
</protein>